<keyword evidence="11" id="KW-1015">Disulfide bond</keyword>
<feature type="domain" description="CUB" evidence="16">
    <location>
        <begin position="268"/>
        <end position="387"/>
    </location>
</feature>
<dbReference type="EC" id="3.4.21.84" evidence="13"/>
<dbReference type="InterPro" id="IPR013783">
    <property type="entry name" value="Ig-like_fold"/>
</dbReference>
<dbReference type="AlphaFoldDB" id="A0AAJ7SI26"/>
<dbReference type="CDD" id="cd00041">
    <property type="entry name" value="CUB"/>
    <property type="match status" value="3"/>
</dbReference>
<sequence length="884" mass="98328">MALRLSHLISIDFSHNPTECMFNVTVSEGRGVLTSPGFPHEYPKNAHCRWNMVAQYGNVTLLVRNFSVEWSIGCGYDNLLISVGPSSKKLGRFCGRMLLEGDVIRTNSSVAILEFASDSNINDIGFRFEYFSDDARNLAKGTSCKTVLTDEHGTFSSPGYPTGYGPNEHCETIISVSTGDIIFLNFEDISLETSIDCDSDYVEVFDGPTADFPSLGRWCSKSRVRGITSSTNNVLVVFHSDDIFQDSGFNATFESSRPELHVDARGTCVVSQTALNGTITSPNWPKKYPANQECVIELIAARRRRIELSFEYFLLEKSPTCVADFVEISDKIGENSKSESGWQVTHRLCGDGVPKKVVESSSNGLRIVFVSDGFSEVRGFKILFKMMTPAVEKVSEQTNMLPTPLLAPSEMFVRPFESGAIIVPIGEDYALQCSPKNINSRVTWYKDGLRLEVGNESLPIEFPSDHVLFIRKATRAIAGEYRCDVALQNKRSEMRISVEVHNRTVGNPCNITVRPLSDVECYSGESPYFLCQARSRTLKRSPLSYEWLRNFQSIRNTSRIKTTVGRESGIALSLFPDGIYISDASWTDSGVYTCVVTDKLSRCSMKTSALLRVRPKDDMNEVCGRPKYVPSAGTKSHSVDGKIIAGTTARIGSHPWMAMFYSPKKKAFCGGSLLNHQWVLTAAHCIVNFDEGIENVSVILGKHDQLTAEENEVSDRVEKYIIHPNFDPATYDSDLALVKLRSKLHFTDYIGPICLGDTDLIRKTFFNYKDLRYGTVAGWGKLSERGGQPRFLQEIKLPLVNPERCRASTTHPVTANMFCAGYNQDIIGDACKGDSGGSFTAEHGGRWYALGVVSWGVGCGRAGNFGFYIKLDNYHTWIKDRTSR</sequence>
<dbReference type="GO" id="GO:0030246">
    <property type="term" value="F:carbohydrate binding"/>
    <property type="evidence" value="ECO:0007669"/>
    <property type="project" value="UniProtKB-KW"/>
</dbReference>
<keyword evidence="5" id="KW-0430">Lectin</keyword>
<dbReference type="InterPro" id="IPR001254">
    <property type="entry name" value="Trypsin_dom"/>
</dbReference>
<evidence type="ECO:0000256" key="13">
    <source>
        <dbReference type="ARBA" id="ARBA00066707"/>
    </source>
</evidence>
<evidence type="ECO:0000256" key="15">
    <source>
        <dbReference type="RuleBase" id="RU363034"/>
    </source>
</evidence>
<dbReference type="Pfam" id="PF00431">
    <property type="entry name" value="CUB"/>
    <property type="match status" value="3"/>
</dbReference>
<dbReference type="SUPFAM" id="SSF50494">
    <property type="entry name" value="Trypsin-like serine proteases"/>
    <property type="match status" value="1"/>
</dbReference>
<dbReference type="PRINTS" id="PR00722">
    <property type="entry name" value="CHYMOTRYPSIN"/>
</dbReference>
<dbReference type="RefSeq" id="XP_028968470.1">
    <property type="nucleotide sequence ID" value="XM_029112637.1"/>
</dbReference>
<dbReference type="Gene3D" id="2.60.120.290">
    <property type="entry name" value="Spermadhesin, CUB domain"/>
    <property type="match status" value="3"/>
</dbReference>
<dbReference type="GO" id="GO:0006508">
    <property type="term" value="P:proteolysis"/>
    <property type="evidence" value="ECO:0007669"/>
    <property type="project" value="UniProtKB-KW"/>
</dbReference>
<keyword evidence="10" id="KW-0130">Cell adhesion</keyword>
<dbReference type="SMART" id="SM00020">
    <property type="entry name" value="Tryp_SPc"/>
    <property type="match status" value="1"/>
</dbReference>
<dbReference type="SUPFAM" id="SSF48726">
    <property type="entry name" value="Immunoglobulin"/>
    <property type="match status" value="2"/>
</dbReference>
<dbReference type="FunFam" id="2.60.120.290:FF:000005">
    <property type="entry name" value="Procollagen C-endopeptidase enhancer 1"/>
    <property type="match status" value="1"/>
</dbReference>
<accession>A0AAJ7SI26</accession>
<dbReference type="GO" id="GO:0005615">
    <property type="term" value="C:extracellular space"/>
    <property type="evidence" value="ECO:0007669"/>
    <property type="project" value="TreeGrafter"/>
</dbReference>
<reference evidence="20" key="1">
    <citation type="submission" date="2025-08" db="UniProtKB">
        <authorList>
            <consortium name="RefSeq"/>
        </authorList>
    </citation>
    <scope>IDENTIFICATION</scope>
</reference>
<dbReference type="InterPro" id="IPR001314">
    <property type="entry name" value="Peptidase_S1A"/>
</dbReference>
<evidence type="ECO:0000256" key="7">
    <source>
        <dbReference type="ARBA" id="ARBA00022801"/>
    </source>
</evidence>
<proteinExistence type="predicted"/>
<dbReference type="FunFam" id="2.40.10.10:FF:000120">
    <property type="entry name" value="Putative serine protease"/>
    <property type="match status" value="1"/>
</dbReference>
<dbReference type="SUPFAM" id="SSF49854">
    <property type="entry name" value="Spermadhesin, CUB domain"/>
    <property type="match status" value="3"/>
</dbReference>
<dbReference type="PROSITE" id="PS01180">
    <property type="entry name" value="CUB"/>
    <property type="match status" value="3"/>
</dbReference>
<evidence type="ECO:0000313" key="19">
    <source>
        <dbReference type="Proteomes" id="UP000694867"/>
    </source>
</evidence>
<dbReference type="InterPro" id="IPR009003">
    <property type="entry name" value="Peptidase_S1_PA"/>
</dbReference>
<keyword evidence="3 15" id="KW-0645">Protease</keyword>
<gene>
    <name evidence="20" type="primary">LOC100897808</name>
</gene>
<dbReference type="PROSITE" id="PS00134">
    <property type="entry name" value="TRYPSIN_HIS"/>
    <property type="match status" value="1"/>
</dbReference>
<evidence type="ECO:0000313" key="20">
    <source>
        <dbReference type="RefSeq" id="XP_028968470.1"/>
    </source>
</evidence>
<evidence type="ECO:0000256" key="12">
    <source>
        <dbReference type="ARBA" id="ARBA00052079"/>
    </source>
</evidence>
<keyword evidence="19" id="KW-1185">Reference proteome</keyword>
<dbReference type="InterPro" id="IPR000859">
    <property type="entry name" value="CUB_dom"/>
</dbReference>
<dbReference type="InterPro" id="IPR033116">
    <property type="entry name" value="TRYPSIN_SER"/>
</dbReference>
<dbReference type="Gene3D" id="2.40.10.10">
    <property type="entry name" value="Trypsin-like serine proteases"/>
    <property type="match status" value="1"/>
</dbReference>
<dbReference type="SMART" id="SM00409">
    <property type="entry name" value="IG"/>
    <property type="match status" value="2"/>
</dbReference>
<keyword evidence="4" id="KW-0732">Signal</keyword>
<evidence type="ECO:0000256" key="14">
    <source>
        <dbReference type="PROSITE-ProRule" id="PRU00059"/>
    </source>
</evidence>
<evidence type="ECO:0000256" key="4">
    <source>
        <dbReference type="ARBA" id="ARBA00022729"/>
    </source>
</evidence>
<dbReference type="PROSITE" id="PS50240">
    <property type="entry name" value="TRYPSIN_DOM"/>
    <property type="match status" value="1"/>
</dbReference>
<feature type="domain" description="CUB" evidence="16">
    <location>
        <begin position="144"/>
        <end position="256"/>
    </location>
</feature>
<evidence type="ECO:0000256" key="8">
    <source>
        <dbReference type="ARBA" id="ARBA00022820"/>
    </source>
</evidence>
<evidence type="ECO:0000256" key="6">
    <source>
        <dbReference type="ARBA" id="ARBA00022737"/>
    </source>
</evidence>
<feature type="domain" description="Ig-like" evidence="18">
    <location>
        <begin position="402"/>
        <end position="497"/>
    </location>
</feature>
<protein>
    <recommendedName>
        <fullName evidence="13">limulus clotting factor C</fullName>
        <ecNumber evidence="13">3.4.21.84</ecNumber>
    </recommendedName>
</protein>
<dbReference type="InterPro" id="IPR018114">
    <property type="entry name" value="TRYPSIN_HIS"/>
</dbReference>
<keyword evidence="1" id="KW-0245">EGF-like domain</keyword>
<dbReference type="GO" id="GO:0004252">
    <property type="term" value="F:serine-type endopeptidase activity"/>
    <property type="evidence" value="ECO:0007669"/>
    <property type="project" value="InterPro"/>
</dbReference>
<organism evidence="19 20">
    <name type="scientific">Galendromus occidentalis</name>
    <name type="common">western predatory mite</name>
    <dbReference type="NCBI Taxonomy" id="34638"/>
    <lineage>
        <taxon>Eukaryota</taxon>
        <taxon>Metazoa</taxon>
        <taxon>Ecdysozoa</taxon>
        <taxon>Arthropoda</taxon>
        <taxon>Chelicerata</taxon>
        <taxon>Arachnida</taxon>
        <taxon>Acari</taxon>
        <taxon>Parasitiformes</taxon>
        <taxon>Mesostigmata</taxon>
        <taxon>Gamasina</taxon>
        <taxon>Phytoseioidea</taxon>
        <taxon>Phytoseiidae</taxon>
        <taxon>Typhlodrominae</taxon>
        <taxon>Galendromus</taxon>
    </lineage>
</organism>
<evidence type="ECO:0000259" key="17">
    <source>
        <dbReference type="PROSITE" id="PS50240"/>
    </source>
</evidence>
<feature type="domain" description="Peptidase S1" evidence="17">
    <location>
        <begin position="643"/>
        <end position="883"/>
    </location>
</feature>
<dbReference type="GO" id="GO:0007155">
    <property type="term" value="P:cell adhesion"/>
    <property type="evidence" value="ECO:0007669"/>
    <property type="project" value="UniProtKB-KW"/>
</dbReference>
<evidence type="ECO:0000256" key="1">
    <source>
        <dbReference type="ARBA" id="ARBA00022536"/>
    </source>
</evidence>
<dbReference type="CDD" id="cd00190">
    <property type="entry name" value="Tryp_SPc"/>
    <property type="match status" value="1"/>
</dbReference>
<dbReference type="Gene3D" id="2.60.40.10">
    <property type="entry name" value="Immunoglobulins"/>
    <property type="match status" value="2"/>
</dbReference>
<dbReference type="KEGG" id="goe:100897808"/>
<dbReference type="InterPro" id="IPR007110">
    <property type="entry name" value="Ig-like_dom"/>
</dbReference>
<dbReference type="Pfam" id="PF00089">
    <property type="entry name" value="Trypsin"/>
    <property type="match status" value="1"/>
</dbReference>
<keyword evidence="7 15" id="KW-0378">Hydrolase</keyword>
<evidence type="ECO:0000256" key="3">
    <source>
        <dbReference type="ARBA" id="ARBA00022670"/>
    </source>
</evidence>
<evidence type="ECO:0000259" key="18">
    <source>
        <dbReference type="PROSITE" id="PS50835"/>
    </source>
</evidence>
<dbReference type="SMART" id="SM00042">
    <property type="entry name" value="CUB"/>
    <property type="match status" value="3"/>
</dbReference>
<keyword evidence="9 15" id="KW-0720">Serine protease</keyword>
<keyword evidence="2" id="KW-0768">Sushi</keyword>
<dbReference type="InterPro" id="IPR043504">
    <property type="entry name" value="Peptidase_S1_PA_chymotrypsin"/>
</dbReference>
<dbReference type="InterPro" id="IPR003599">
    <property type="entry name" value="Ig_sub"/>
</dbReference>
<dbReference type="PANTHER" id="PTHR24255">
    <property type="entry name" value="COMPLEMENT COMPONENT 1, S SUBCOMPONENT-RELATED"/>
    <property type="match status" value="1"/>
</dbReference>
<evidence type="ECO:0000256" key="11">
    <source>
        <dbReference type="ARBA" id="ARBA00023157"/>
    </source>
</evidence>
<feature type="domain" description="CUB" evidence="16">
    <location>
        <begin position="20"/>
        <end position="133"/>
    </location>
</feature>
<dbReference type="PROSITE" id="PS00135">
    <property type="entry name" value="TRYPSIN_SER"/>
    <property type="match status" value="1"/>
</dbReference>
<comment type="caution">
    <text evidence="14">Lacks conserved residue(s) required for the propagation of feature annotation.</text>
</comment>
<dbReference type="GeneID" id="100897808"/>
<dbReference type="GO" id="GO:0042381">
    <property type="term" value="P:hemolymph coagulation"/>
    <property type="evidence" value="ECO:0007669"/>
    <property type="project" value="UniProtKB-KW"/>
</dbReference>
<name>A0AAJ7SI26_9ACAR</name>
<keyword evidence="6" id="KW-0677">Repeat</keyword>
<dbReference type="PANTHER" id="PTHR24255:SF38">
    <property type="entry name" value="MANNAN-BINDING LECTIN SERINE PROTEASE 1-LIKE"/>
    <property type="match status" value="1"/>
</dbReference>
<evidence type="ECO:0000256" key="10">
    <source>
        <dbReference type="ARBA" id="ARBA00022889"/>
    </source>
</evidence>
<dbReference type="CDD" id="cd00096">
    <property type="entry name" value="Ig"/>
    <property type="match status" value="1"/>
</dbReference>
<feature type="domain" description="Ig-like" evidence="18">
    <location>
        <begin position="508"/>
        <end position="612"/>
    </location>
</feature>
<dbReference type="Proteomes" id="UP000694867">
    <property type="component" value="Unplaced"/>
</dbReference>
<dbReference type="FunFam" id="2.60.120.290:FF:000013">
    <property type="entry name" value="Membrane frizzled-related protein"/>
    <property type="match status" value="1"/>
</dbReference>
<evidence type="ECO:0000256" key="5">
    <source>
        <dbReference type="ARBA" id="ARBA00022734"/>
    </source>
</evidence>
<dbReference type="InterPro" id="IPR035914">
    <property type="entry name" value="Sperma_CUB_dom_sf"/>
</dbReference>
<evidence type="ECO:0000256" key="9">
    <source>
        <dbReference type="ARBA" id="ARBA00022825"/>
    </source>
</evidence>
<dbReference type="PROSITE" id="PS50835">
    <property type="entry name" value="IG_LIKE"/>
    <property type="match status" value="2"/>
</dbReference>
<comment type="catalytic activity">
    <reaction evidence="12">
        <text>Selective cleavage of 103-Arg-|-Ser-104 and 124-Ile-|-Ile-125 bonds in Limulus clotting factor B to form activated factor B. Cleavage of -Pro-Arg-|-Xaa- bonds in synthetic substrates.</text>
        <dbReference type="EC" id="3.4.21.84"/>
    </reaction>
</comment>
<keyword evidence="8" id="KW-0353">Hemolymph clotting</keyword>
<evidence type="ECO:0000256" key="2">
    <source>
        <dbReference type="ARBA" id="ARBA00022659"/>
    </source>
</evidence>
<dbReference type="InterPro" id="IPR036179">
    <property type="entry name" value="Ig-like_dom_sf"/>
</dbReference>
<evidence type="ECO:0000259" key="16">
    <source>
        <dbReference type="PROSITE" id="PS01180"/>
    </source>
</evidence>